<evidence type="ECO:0000313" key="2">
    <source>
        <dbReference type="EMBL" id="OAX55510.1"/>
    </source>
</evidence>
<dbReference type="AlphaFoldDB" id="A0A657ITR1"/>
<evidence type="ECO:0000313" key="3">
    <source>
        <dbReference type="Proteomes" id="UP000092021"/>
    </source>
</evidence>
<feature type="region of interest" description="Disordered" evidence="1">
    <location>
        <begin position="54"/>
        <end position="78"/>
    </location>
</feature>
<dbReference type="Proteomes" id="UP000092021">
    <property type="component" value="Unassembled WGS sequence"/>
</dbReference>
<reference evidence="2 3" key="1">
    <citation type="submission" date="2016-04" db="EMBL/GenBank/DDBJ databases">
        <title>Identification of putative biosynthetic pathways for the production of bioactive secondary metabolites by the marine actinomycete Kocuria kristinae RUTW2-3.</title>
        <authorList>
            <person name="Waterworth S.C."/>
            <person name="Walmsley T.A."/>
            <person name="Matongo T."/>
            <person name="Davies-Coleman M.T."/>
            <person name="Dorrington R.A."/>
        </authorList>
    </citation>
    <scope>NUCLEOTIDE SEQUENCE [LARGE SCALE GENOMIC DNA]</scope>
    <source>
        <strain evidence="2 3">RUTW4-5</strain>
    </source>
</reference>
<gene>
    <name evidence="2" type="ORF">A5N15_10225</name>
</gene>
<dbReference type="EMBL" id="LWGZ01000914">
    <property type="protein sequence ID" value="OAX55510.1"/>
    <property type="molecule type" value="Genomic_DNA"/>
</dbReference>
<dbReference type="Gene3D" id="3.60.21.10">
    <property type="match status" value="1"/>
</dbReference>
<protein>
    <recommendedName>
        <fullName evidence="4">Nuclease SbcCD subunit D</fullName>
    </recommendedName>
</protein>
<accession>A0A657ITR1</accession>
<dbReference type="SUPFAM" id="SSF56300">
    <property type="entry name" value="Metallo-dependent phosphatases"/>
    <property type="match status" value="1"/>
</dbReference>
<evidence type="ECO:0000256" key="1">
    <source>
        <dbReference type="SAM" id="MobiDB-lite"/>
    </source>
</evidence>
<comment type="caution">
    <text evidence="2">The sequence shown here is derived from an EMBL/GenBank/DDBJ whole genome shotgun (WGS) entry which is preliminary data.</text>
</comment>
<organism evidence="2 3">
    <name type="scientific">Rothia kristinae</name>
    <dbReference type="NCBI Taxonomy" id="37923"/>
    <lineage>
        <taxon>Bacteria</taxon>
        <taxon>Bacillati</taxon>
        <taxon>Actinomycetota</taxon>
        <taxon>Actinomycetes</taxon>
        <taxon>Micrococcales</taxon>
        <taxon>Micrococcaceae</taxon>
        <taxon>Rothia</taxon>
    </lineage>
</organism>
<dbReference type="InterPro" id="IPR029052">
    <property type="entry name" value="Metallo-depent_PP-like"/>
</dbReference>
<evidence type="ECO:0008006" key="4">
    <source>
        <dbReference type="Google" id="ProtNLM"/>
    </source>
</evidence>
<feature type="compositionally biased region" description="Low complexity" evidence="1">
    <location>
        <begin position="57"/>
        <end position="70"/>
    </location>
</feature>
<proteinExistence type="predicted"/>
<name>A0A657ITR1_9MICC</name>
<sequence>MKILHTSDLHLGRSFHGRSLQADQEAICAELVRVCARQQVDAVLIAGTSTIRPPRAPRSSSCSPGCWASSTPRAPRWC</sequence>